<dbReference type="PANTHER" id="PTHR34662">
    <property type="entry name" value="OS04G0422700 PROTEIN"/>
    <property type="match status" value="1"/>
</dbReference>
<feature type="compositionally biased region" description="Low complexity" evidence="1">
    <location>
        <begin position="70"/>
        <end position="81"/>
    </location>
</feature>
<dbReference type="PANTHER" id="PTHR34662:SF3">
    <property type="entry name" value="OS04G0422700 PROTEIN"/>
    <property type="match status" value="1"/>
</dbReference>
<protein>
    <submittedName>
        <fullName evidence="3">Uncharacterized protein</fullName>
    </submittedName>
</protein>
<keyword evidence="4" id="KW-1185">Reference proteome</keyword>
<dbReference type="Proteomes" id="UP000636800">
    <property type="component" value="Chromosome 10"/>
</dbReference>
<dbReference type="AlphaFoldDB" id="A0A835Q8N8"/>
<keyword evidence="2" id="KW-0732">Signal</keyword>
<evidence type="ECO:0000256" key="1">
    <source>
        <dbReference type="SAM" id="MobiDB-lite"/>
    </source>
</evidence>
<name>A0A835Q8N8_VANPL</name>
<comment type="caution">
    <text evidence="3">The sequence shown here is derived from an EMBL/GenBank/DDBJ whole genome shotgun (WGS) entry which is preliminary data.</text>
</comment>
<evidence type="ECO:0000313" key="3">
    <source>
        <dbReference type="EMBL" id="KAG0463287.1"/>
    </source>
</evidence>
<evidence type="ECO:0000313" key="4">
    <source>
        <dbReference type="Proteomes" id="UP000636800"/>
    </source>
</evidence>
<evidence type="ECO:0000256" key="2">
    <source>
        <dbReference type="SAM" id="SignalP"/>
    </source>
</evidence>
<proteinExistence type="predicted"/>
<gene>
    <name evidence="3" type="ORF">HPP92_019356</name>
</gene>
<accession>A0A835Q8N8</accession>
<feature type="region of interest" description="Disordered" evidence="1">
    <location>
        <begin position="57"/>
        <end position="81"/>
    </location>
</feature>
<feature type="signal peptide" evidence="2">
    <location>
        <begin position="1"/>
        <end position="18"/>
    </location>
</feature>
<sequence>MRAAFFAITFLGLQVLSAMKAPTVQEGDALAGTLPRLPAGLPPFSTPEVPSSFLPLGDAPAPTAGGEVRSSPSSGWWAASPEMSHSAKPPLGIVGGLPFISSSPAVPLPMGEKDAATFRTLDTPGKHGREAGLGATRHVPMPVILAMAFVSCSLGI</sequence>
<organism evidence="3 4">
    <name type="scientific">Vanilla planifolia</name>
    <name type="common">Vanilla</name>
    <dbReference type="NCBI Taxonomy" id="51239"/>
    <lineage>
        <taxon>Eukaryota</taxon>
        <taxon>Viridiplantae</taxon>
        <taxon>Streptophyta</taxon>
        <taxon>Embryophyta</taxon>
        <taxon>Tracheophyta</taxon>
        <taxon>Spermatophyta</taxon>
        <taxon>Magnoliopsida</taxon>
        <taxon>Liliopsida</taxon>
        <taxon>Asparagales</taxon>
        <taxon>Orchidaceae</taxon>
        <taxon>Vanilloideae</taxon>
        <taxon>Vanilleae</taxon>
        <taxon>Vanilla</taxon>
    </lineage>
</organism>
<reference evidence="3 4" key="1">
    <citation type="journal article" date="2020" name="Nat. Food">
        <title>A phased Vanilla planifolia genome enables genetic improvement of flavour and production.</title>
        <authorList>
            <person name="Hasing T."/>
            <person name="Tang H."/>
            <person name="Brym M."/>
            <person name="Khazi F."/>
            <person name="Huang T."/>
            <person name="Chambers A.H."/>
        </authorList>
    </citation>
    <scope>NUCLEOTIDE SEQUENCE [LARGE SCALE GENOMIC DNA]</scope>
    <source>
        <tissue evidence="3">Leaf</tissue>
    </source>
</reference>
<feature type="chain" id="PRO_5032987272" evidence="2">
    <location>
        <begin position="19"/>
        <end position="156"/>
    </location>
</feature>
<dbReference type="EMBL" id="JADCNL010000010">
    <property type="protein sequence ID" value="KAG0463287.1"/>
    <property type="molecule type" value="Genomic_DNA"/>
</dbReference>